<sequence>MTGQQSSPAAGRPSGGLARALGRATRRPVRVRMPGDGGARLGSGADPSRSDLAESHVATSMARAADPVGTPAFPAAVGPDGEPSTRDEHAGRTVGGARGASRVVGAFDATDPSRGPLDAVSPAVHAAGTRTRVRATASAPVSASGPTRAVGRPGGEAEPDEGTQDEAILDEATLAQGSVRSAESATHAKPGPNEAAEALALVPDPTESLARRSTAVDRPTTASPEAPAAPPVVIGRIDIHVTAPEPEPDPFAGLRAVAGGITARRGGGW</sequence>
<dbReference type="STRING" id="1194083.BN12_2080004"/>
<name>A0A077LXJ4_9MICO</name>
<organism evidence="2 3">
    <name type="scientific">Nostocoides japonicum T1-X7</name>
    <dbReference type="NCBI Taxonomy" id="1194083"/>
    <lineage>
        <taxon>Bacteria</taxon>
        <taxon>Bacillati</taxon>
        <taxon>Actinomycetota</taxon>
        <taxon>Actinomycetes</taxon>
        <taxon>Micrococcales</taxon>
        <taxon>Intrasporangiaceae</taxon>
        <taxon>Nostocoides</taxon>
    </lineage>
</organism>
<feature type="compositionally biased region" description="Low complexity" evidence="1">
    <location>
        <begin position="1"/>
        <end position="23"/>
    </location>
</feature>
<feature type="region of interest" description="Disordered" evidence="1">
    <location>
        <begin position="203"/>
        <end position="231"/>
    </location>
</feature>
<gene>
    <name evidence="2" type="ORF">BN12_2080004</name>
</gene>
<evidence type="ECO:0000313" key="3">
    <source>
        <dbReference type="Proteomes" id="UP000035721"/>
    </source>
</evidence>
<feature type="region of interest" description="Disordered" evidence="1">
    <location>
        <begin position="129"/>
        <end position="163"/>
    </location>
</feature>
<evidence type="ECO:0000256" key="1">
    <source>
        <dbReference type="SAM" id="MobiDB-lite"/>
    </source>
</evidence>
<reference evidence="2 3" key="1">
    <citation type="journal article" date="2013" name="ISME J.">
        <title>A metabolic model for members of the genus Tetrasphaera involved in enhanced biological phosphorus removal.</title>
        <authorList>
            <person name="Kristiansen R."/>
            <person name="Nguyen H.T.T."/>
            <person name="Saunders A.M."/>
            <person name="Nielsen J.L."/>
            <person name="Wimmer R."/>
            <person name="Le V.Q."/>
            <person name="McIlroy S.J."/>
            <person name="Petrovski S."/>
            <person name="Seviour R.J."/>
            <person name="Calteau A."/>
            <person name="Nielsen K.L."/>
            <person name="Nielsen P.H."/>
        </authorList>
    </citation>
    <scope>NUCLEOTIDE SEQUENCE [LARGE SCALE GENOMIC DNA]</scope>
    <source>
        <strain evidence="2 3">T1-X7</strain>
    </source>
</reference>
<dbReference type="Proteomes" id="UP000035721">
    <property type="component" value="Unassembled WGS sequence"/>
</dbReference>
<feature type="compositionally biased region" description="Low complexity" evidence="1">
    <location>
        <begin position="129"/>
        <end position="141"/>
    </location>
</feature>
<evidence type="ECO:0000313" key="2">
    <source>
        <dbReference type="EMBL" id="CCH77627.1"/>
    </source>
</evidence>
<accession>A0A077LXJ4</accession>
<keyword evidence="3" id="KW-1185">Reference proteome</keyword>
<comment type="caution">
    <text evidence="2">The sequence shown here is derived from an EMBL/GenBank/DDBJ whole genome shotgun (WGS) entry which is preliminary data.</text>
</comment>
<dbReference type="AlphaFoldDB" id="A0A077LXJ4"/>
<feature type="region of interest" description="Disordered" evidence="1">
    <location>
        <begin position="1"/>
        <end position="98"/>
    </location>
</feature>
<dbReference type="EMBL" id="CAJB01000122">
    <property type="protein sequence ID" value="CCH77627.1"/>
    <property type="molecule type" value="Genomic_DNA"/>
</dbReference>
<protein>
    <submittedName>
        <fullName evidence="2">Uncharacterized protein</fullName>
    </submittedName>
</protein>
<proteinExistence type="predicted"/>